<evidence type="ECO:0000259" key="7">
    <source>
        <dbReference type="Pfam" id="PF20684"/>
    </source>
</evidence>
<evidence type="ECO:0000256" key="3">
    <source>
        <dbReference type="ARBA" id="ARBA00022989"/>
    </source>
</evidence>
<dbReference type="Proteomes" id="UP000308724">
    <property type="component" value="Unassembled WGS sequence"/>
</dbReference>
<dbReference type="InterPro" id="IPR052337">
    <property type="entry name" value="SAT4-like"/>
</dbReference>
<dbReference type="EMBL" id="QZBZ01000203">
    <property type="protein sequence ID" value="TIA33233.1"/>
    <property type="molecule type" value="Genomic_DNA"/>
</dbReference>
<evidence type="ECO:0000313" key="8">
    <source>
        <dbReference type="EMBL" id="TIA33233.1"/>
    </source>
</evidence>
<evidence type="ECO:0000256" key="2">
    <source>
        <dbReference type="ARBA" id="ARBA00022692"/>
    </source>
</evidence>
<feature type="transmembrane region" description="Helical" evidence="6">
    <location>
        <begin position="59"/>
        <end position="83"/>
    </location>
</feature>
<feature type="transmembrane region" description="Helical" evidence="6">
    <location>
        <begin position="28"/>
        <end position="47"/>
    </location>
</feature>
<comment type="similarity">
    <text evidence="5">Belongs to the SAT4 family.</text>
</comment>
<dbReference type="GO" id="GO:0016020">
    <property type="term" value="C:membrane"/>
    <property type="evidence" value="ECO:0007669"/>
    <property type="project" value="UniProtKB-SubCell"/>
</dbReference>
<evidence type="ECO:0000256" key="4">
    <source>
        <dbReference type="ARBA" id="ARBA00023136"/>
    </source>
</evidence>
<keyword evidence="4 6" id="KW-0472">Membrane</keyword>
<dbReference type="PANTHER" id="PTHR33048:SF168">
    <property type="match status" value="1"/>
</dbReference>
<feature type="transmembrane region" description="Helical" evidence="6">
    <location>
        <begin position="103"/>
        <end position="125"/>
    </location>
</feature>
<dbReference type="AlphaFoldDB" id="A0A4T0BGS2"/>
<accession>A0A4T0BGS2</accession>
<feature type="domain" description="Rhodopsin" evidence="7">
    <location>
        <begin position="44"/>
        <end position="238"/>
    </location>
</feature>
<evidence type="ECO:0000256" key="6">
    <source>
        <dbReference type="SAM" id="Phobius"/>
    </source>
</evidence>
<reference evidence="8 9" key="1">
    <citation type="submission" date="2018-10" db="EMBL/GenBank/DDBJ databases">
        <title>Fifty Aureobasidium pullulans genomes reveal a recombining polyextremotolerant generalist.</title>
        <authorList>
            <person name="Gostincar C."/>
            <person name="Turk M."/>
            <person name="Zajc J."/>
            <person name="Gunde-Cimerman N."/>
        </authorList>
    </citation>
    <scope>NUCLEOTIDE SEQUENCE [LARGE SCALE GENOMIC DNA]</scope>
    <source>
        <strain evidence="8 9">EXF-1645</strain>
    </source>
</reference>
<proteinExistence type="inferred from homology"/>
<organism evidence="8 9">
    <name type="scientific">Aureobasidium pullulans</name>
    <name type="common">Black yeast</name>
    <name type="synonym">Pullularia pullulans</name>
    <dbReference type="NCBI Taxonomy" id="5580"/>
    <lineage>
        <taxon>Eukaryota</taxon>
        <taxon>Fungi</taxon>
        <taxon>Dikarya</taxon>
        <taxon>Ascomycota</taxon>
        <taxon>Pezizomycotina</taxon>
        <taxon>Dothideomycetes</taxon>
        <taxon>Dothideomycetidae</taxon>
        <taxon>Dothideales</taxon>
        <taxon>Saccotheciaceae</taxon>
        <taxon>Aureobasidium</taxon>
    </lineage>
</organism>
<keyword evidence="2 6" id="KW-0812">Transmembrane</keyword>
<feature type="transmembrane region" description="Helical" evidence="6">
    <location>
        <begin position="146"/>
        <end position="174"/>
    </location>
</feature>
<sequence length="239" mass="26183">MDPSVLAIFGKPPLLVDLSTTTTSHDNSIVIALSILAVLAVAGRVWARKINKAKLGLDDMLIFSALVLVLTTMGLTILGGQYGSGKHVWSLQMADLKMIFKVLYSYTFVYGAAAMTLKLSFIFSFARIFDTGIRARYAGVNNYTRIAVWIGGILACAYLLMVWVVMLAVCTPISHFWNQYTEPGNGSCIDTTLFFLIAGIINMLIDIVILLIPIPCVLQLNLGLRQRVLLISIFMLGGL</sequence>
<evidence type="ECO:0000256" key="1">
    <source>
        <dbReference type="ARBA" id="ARBA00004141"/>
    </source>
</evidence>
<keyword evidence="3 6" id="KW-1133">Transmembrane helix</keyword>
<dbReference type="InterPro" id="IPR049326">
    <property type="entry name" value="Rhodopsin_dom_fungi"/>
</dbReference>
<gene>
    <name evidence="8" type="ORF">D6C78_07691</name>
</gene>
<evidence type="ECO:0000256" key="5">
    <source>
        <dbReference type="ARBA" id="ARBA00038359"/>
    </source>
</evidence>
<dbReference type="Pfam" id="PF20684">
    <property type="entry name" value="Fung_rhodopsin"/>
    <property type="match status" value="1"/>
</dbReference>
<name>A0A4T0BGS2_AURPU</name>
<feature type="transmembrane region" description="Helical" evidence="6">
    <location>
        <begin position="194"/>
        <end position="218"/>
    </location>
</feature>
<comment type="subcellular location">
    <subcellularLocation>
        <location evidence="1">Membrane</location>
        <topology evidence="1">Multi-pass membrane protein</topology>
    </subcellularLocation>
</comment>
<dbReference type="PANTHER" id="PTHR33048">
    <property type="entry name" value="PTH11-LIKE INTEGRAL MEMBRANE PROTEIN (AFU_ORTHOLOGUE AFUA_5G11245)"/>
    <property type="match status" value="1"/>
</dbReference>
<evidence type="ECO:0000313" key="9">
    <source>
        <dbReference type="Proteomes" id="UP000308724"/>
    </source>
</evidence>
<protein>
    <recommendedName>
        <fullName evidence="7">Rhodopsin domain-containing protein</fullName>
    </recommendedName>
</protein>
<comment type="caution">
    <text evidence="8">The sequence shown here is derived from an EMBL/GenBank/DDBJ whole genome shotgun (WGS) entry which is preliminary data.</text>
</comment>